<dbReference type="InterPro" id="IPR036549">
    <property type="entry name" value="CX6/COA6-like_sf"/>
</dbReference>
<keyword evidence="4" id="KW-1015">Disulfide bond</keyword>
<evidence type="ECO:0000313" key="7">
    <source>
        <dbReference type="Proteomes" id="UP000000267"/>
    </source>
</evidence>
<evidence type="ECO:0000256" key="2">
    <source>
        <dbReference type="ARBA" id="ARBA00006425"/>
    </source>
</evidence>
<reference evidence="6 7" key="1">
    <citation type="journal article" date="2007" name="Proc. Natl. Acad. Sci. U.S.A.">
        <title>Independent sorting-out of thousands of duplicated gene pairs in two yeast species descended from a whole-genome duplication.</title>
        <authorList>
            <person name="Scannell D.R."/>
            <person name="Frank A.C."/>
            <person name="Conant G.C."/>
            <person name="Byrne K.P."/>
            <person name="Woolfit M."/>
            <person name="Wolfe K.H."/>
        </authorList>
    </citation>
    <scope>NUCLEOTIDE SEQUENCE [LARGE SCALE GENOMIC DNA]</scope>
    <source>
        <strain evidence="7">ATCC 22028 / DSM 70294 / BCRC 21397 / CBS 2163 / NBRC 10782 / NRRL Y-8283 / UCD 57-17</strain>
    </source>
</reference>
<dbReference type="eggNOG" id="ENOG502S7HF">
    <property type="taxonomic scope" value="Eukaryota"/>
</dbReference>
<evidence type="ECO:0000256" key="3">
    <source>
        <dbReference type="ARBA" id="ARBA00023128"/>
    </source>
</evidence>
<dbReference type="SUPFAM" id="SSF47694">
    <property type="entry name" value="Cytochrome c oxidase subunit h"/>
    <property type="match status" value="1"/>
</dbReference>
<evidence type="ECO:0008006" key="8">
    <source>
        <dbReference type="Google" id="ProtNLM"/>
    </source>
</evidence>
<dbReference type="STRING" id="436907.A7TTG3"/>
<dbReference type="InterPro" id="IPR048281">
    <property type="entry name" value="COA6_fun"/>
</dbReference>
<dbReference type="AlphaFoldDB" id="A7TTG3"/>
<dbReference type="InParanoid" id="A7TTG3"/>
<dbReference type="EMBL" id="DS480569">
    <property type="protein sequence ID" value="EDO14445.1"/>
    <property type="molecule type" value="Genomic_DNA"/>
</dbReference>
<name>A7TTG3_VANPO</name>
<feature type="region of interest" description="Disordered" evidence="5">
    <location>
        <begin position="1"/>
        <end position="20"/>
    </location>
</feature>
<keyword evidence="3" id="KW-0496">Mitochondrion</keyword>
<dbReference type="PANTHER" id="PTHR47677">
    <property type="entry name" value="CYTOCHROME C OXIDASE ASSEMBLY FACTOR 6"/>
    <property type="match status" value="1"/>
</dbReference>
<dbReference type="Gene3D" id="1.10.10.140">
    <property type="entry name" value="Cytochrome c oxidase, subunit VIb"/>
    <property type="match status" value="1"/>
</dbReference>
<dbReference type="OrthoDB" id="5545577at2759"/>
<protein>
    <recommendedName>
        <fullName evidence="8">Cytochrome c oxidase assembly factor 6</fullName>
    </recommendedName>
</protein>
<dbReference type="Pfam" id="PF02297">
    <property type="entry name" value="COX6B"/>
    <property type="match status" value="1"/>
</dbReference>
<dbReference type="InterPro" id="IPR048280">
    <property type="entry name" value="COX6B-like"/>
</dbReference>
<proteinExistence type="inferred from homology"/>
<dbReference type="RefSeq" id="XP_001642303.1">
    <property type="nucleotide sequence ID" value="XM_001642253.1"/>
</dbReference>
<dbReference type="KEGG" id="vpo:Kpol_224p3"/>
<evidence type="ECO:0000256" key="5">
    <source>
        <dbReference type="SAM" id="MobiDB-lite"/>
    </source>
</evidence>
<evidence type="ECO:0000256" key="4">
    <source>
        <dbReference type="ARBA" id="ARBA00023157"/>
    </source>
</evidence>
<dbReference type="GO" id="GO:0033617">
    <property type="term" value="P:mitochondrial respiratory chain complex IV assembly"/>
    <property type="evidence" value="ECO:0007669"/>
    <property type="project" value="EnsemblFungi"/>
</dbReference>
<dbReference type="PANTHER" id="PTHR47677:SF1">
    <property type="entry name" value="CYTOCHROME C OXIDASE ASSEMBLY FACTOR 6"/>
    <property type="match status" value="1"/>
</dbReference>
<sequence>MGLLNWFSGNGDDDAPVANRQQREQCWESRDLFFKCLDNVDIIDANDKKNKDIIKKNCNIEESNFEKDCAKSWISYFKDKRISDYKKLKFKEEMDKIGAQPINLSPQEFSGMKK</sequence>
<dbReference type="PhylomeDB" id="A7TTG3"/>
<dbReference type="GO" id="GO:0005507">
    <property type="term" value="F:copper ion binding"/>
    <property type="evidence" value="ECO:0007669"/>
    <property type="project" value="EnsemblFungi"/>
</dbReference>
<organism evidence="7">
    <name type="scientific">Vanderwaltozyma polyspora (strain ATCC 22028 / DSM 70294 / BCRC 21397 / CBS 2163 / NBRC 10782 / NRRL Y-8283 / UCD 57-17)</name>
    <name type="common">Kluyveromyces polysporus</name>
    <dbReference type="NCBI Taxonomy" id="436907"/>
    <lineage>
        <taxon>Eukaryota</taxon>
        <taxon>Fungi</taxon>
        <taxon>Dikarya</taxon>
        <taxon>Ascomycota</taxon>
        <taxon>Saccharomycotina</taxon>
        <taxon>Saccharomycetes</taxon>
        <taxon>Saccharomycetales</taxon>
        <taxon>Saccharomycetaceae</taxon>
        <taxon>Vanderwaltozyma</taxon>
    </lineage>
</organism>
<dbReference type="GeneID" id="5542437"/>
<comment type="subcellular location">
    <subcellularLocation>
        <location evidence="1">Mitochondrion</location>
    </subcellularLocation>
</comment>
<dbReference type="Proteomes" id="UP000000267">
    <property type="component" value="Unassembled WGS sequence"/>
</dbReference>
<gene>
    <name evidence="6" type="ORF">Kpol_224p3</name>
</gene>
<keyword evidence="7" id="KW-1185">Reference proteome</keyword>
<comment type="similarity">
    <text evidence="2">Belongs to the cytochrome c oxidase subunit 6B family.</text>
</comment>
<accession>A7TTG3</accession>
<dbReference type="GO" id="GO:0005758">
    <property type="term" value="C:mitochondrial intermembrane space"/>
    <property type="evidence" value="ECO:0007669"/>
    <property type="project" value="EnsemblFungi"/>
</dbReference>
<dbReference type="GO" id="GO:0006878">
    <property type="term" value="P:intracellular copper ion homeostasis"/>
    <property type="evidence" value="ECO:0007669"/>
    <property type="project" value="EnsemblFungi"/>
</dbReference>
<evidence type="ECO:0000313" key="6">
    <source>
        <dbReference type="EMBL" id="EDO14445.1"/>
    </source>
</evidence>
<dbReference type="FunCoup" id="A7TTG3">
    <property type="interactions" value="184"/>
</dbReference>
<dbReference type="OMA" id="CAKAWVK"/>
<evidence type="ECO:0000256" key="1">
    <source>
        <dbReference type="ARBA" id="ARBA00004173"/>
    </source>
</evidence>
<dbReference type="HOGENOM" id="CLU_142408_0_0_1"/>